<organism evidence="2 4">
    <name type="scientific">Sphingosinicella microcystinivorans</name>
    <dbReference type="NCBI Taxonomy" id="335406"/>
    <lineage>
        <taxon>Bacteria</taxon>
        <taxon>Pseudomonadati</taxon>
        <taxon>Pseudomonadota</taxon>
        <taxon>Alphaproteobacteria</taxon>
        <taxon>Sphingomonadales</taxon>
        <taxon>Sphingosinicellaceae</taxon>
        <taxon>Sphingosinicella</taxon>
    </lineage>
</organism>
<dbReference type="EMBL" id="AP018711">
    <property type="protein sequence ID" value="BBE34263.1"/>
    <property type="molecule type" value="Genomic_DNA"/>
</dbReference>
<evidence type="ECO:0000313" key="3">
    <source>
        <dbReference type="EMBL" id="RKS91293.1"/>
    </source>
</evidence>
<dbReference type="InterPro" id="IPR030395">
    <property type="entry name" value="GP_PDE_dom"/>
</dbReference>
<gene>
    <name evidence="3" type="ORF">DFR51_0853</name>
    <name evidence="2" type="ORF">SmB9_19210</name>
</gene>
<dbReference type="GO" id="GO:0008081">
    <property type="term" value="F:phosphoric diester hydrolase activity"/>
    <property type="evidence" value="ECO:0007669"/>
    <property type="project" value="InterPro"/>
</dbReference>
<dbReference type="KEGG" id="smic:SmB9_19210"/>
<protein>
    <submittedName>
        <fullName evidence="2">Glycerophosphoryl diester phosphodiesterase</fullName>
    </submittedName>
</protein>
<reference evidence="2 4" key="1">
    <citation type="submission" date="2018-06" db="EMBL/GenBank/DDBJ databases">
        <title>Complete Genome Sequence of the Microcystin-Degrading Bacterium Sphingosinicella microcystinivorans Strain B-9.</title>
        <authorList>
            <person name="Jin H."/>
            <person name="Nishizawa T."/>
            <person name="Guo Y."/>
            <person name="Nishizawa A."/>
            <person name="Park H."/>
            <person name="Kato H."/>
            <person name="Tsuji K."/>
            <person name="Harada K."/>
        </authorList>
    </citation>
    <scope>NUCLEOTIDE SEQUENCE [LARGE SCALE GENOMIC DNA]</scope>
    <source>
        <strain evidence="2 4">B9</strain>
    </source>
</reference>
<evidence type="ECO:0000259" key="1">
    <source>
        <dbReference type="PROSITE" id="PS51704"/>
    </source>
</evidence>
<proteinExistence type="predicted"/>
<dbReference type="PANTHER" id="PTHR46211:SF1">
    <property type="entry name" value="GLYCEROPHOSPHODIESTER PHOSPHODIESTERASE, CYTOPLASMIC"/>
    <property type="match status" value="1"/>
</dbReference>
<feature type="domain" description="GP-PDE" evidence="1">
    <location>
        <begin position="14"/>
        <end position="248"/>
    </location>
</feature>
<dbReference type="SUPFAM" id="SSF51695">
    <property type="entry name" value="PLC-like phosphodiesterases"/>
    <property type="match status" value="1"/>
</dbReference>
<dbReference type="PROSITE" id="PS51704">
    <property type="entry name" value="GP_PDE"/>
    <property type="match status" value="1"/>
</dbReference>
<dbReference type="Pfam" id="PF03009">
    <property type="entry name" value="GDPD"/>
    <property type="match status" value="1"/>
</dbReference>
<evidence type="ECO:0000313" key="4">
    <source>
        <dbReference type="Proteomes" id="UP000275727"/>
    </source>
</evidence>
<dbReference type="PANTHER" id="PTHR46211">
    <property type="entry name" value="GLYCEROPHOSPHORYL DIESTER PHOSPHODIESTERASE"/>
    <property type="match status" value="1"/>
</dbReference>
<evidence type="ECO:0000313" key="2">
    <source>
        <dbReference type="EMBL" id="BBE34263.1"/>
    </source>
</evidence>
<accession>A0AAD1D6K1</accession>
<dbReference type="RefSeq" id="WP_121047759.1">
    <property type="nucleotide sequence ID" value="NZ_AP018711.1"/>
</dbReference>
<dbReference type="EMBL" id="RBWX01000007">
    <property type="protein sequence ID" value="RKS91293.1"/>
    <property type="molecule type" value="Genomic_DNA"/>
</dbReference>
<dbReference type="Gene3D" id="3.20.20.190">
    <property type="entry name" value="Phosphatidylinositol (PI) phosphodiesterase"/>
    <property type="match status" value="1"/>
</dbReference>
<reference evidence="3 5" key="2">
    <citation type="submission" date="2018-10" db="EMBL/GenBank/DDBJ databases">
        <title>Genomic Encyclopedia of Type Strains, Phase IV (KMG-IV): sequencing the most valuable type-strain genomes for metagenomic binning, comparative biology and taxonomic classification.</title>
        <authorList>
            <person name="Goeker M."/>
        </authorList>
    </citation>
    <scope>NUCLEOTIDE SEQUENCE [LARGE SCALE GENOMIC DNA]</scope>
    <source>
        <strain evidence="3 5">DSM 19791</strain>
    </source>
</reference>
<dbReference type="Proteomes" id="UP000275727">
    <property type="component" value="Chromosome"/>
</dbReference>
<name>A0AAD1D6K1_SPHMI</name>
<dbReference type="AlphaFoldDB" id="A0AAD1D6K1"/>
<keyword evidence="5" id="KW-1185">Reference proteome</keyword>
<evidence type="ECO:0000313" key="5">
    <source>
        <dbReference type="Proteomes" id="UP000276029"/>
    </source>
</evidence>
<dbReference type="Proteomes" id="UP000276029">
    <property type="component" value="Unassembled WGS sequence"/>
</dbReference>
<sequence length="248" mass="27679">MLRHTTRDLDFLTRRPFAHRGLHGAEAVPENSRAAFERAIAAGYGIELDVRLTKDKDAVVFHDAELPRLVNAGGRISDLTTGELAAFRLSGTDEPIRTLREVLSEIGGRVPTLVEVKSPGRRGYGSLCRAVRRALEGSNGWTAVMSFDPRIVRWFREHSPQTVRGLVVTKDGSGNAGLRGWLSRTLATRATRPHFIACDINALPFGFAERQRRKGRPILTWTVRDDEERGRAQAYADQIIFEDTPEHA</sequence>
<dbReference type="GO" id="GO:0006629">
    <property type="term" value="P:lipid metabolic process"/>
    <property type="evidence" value="ECO:0007669"/>
    <property type="project" value="InterPro"/>
</dbReference>
<dbReference type="InterPro" id="IPR017946">
    <property type="entry name" value="PLC-like_Pdiesterase_TIM-brl"/>
</dbReference>